<dbReference type="AlphaFoldDB" id="A0A7X0VXP9"/>
<dbReference type="InterPro" id="IPR013324">
    <property type="entry name" value="RNA_pol_sigma_r3/r4-like"/>
</dbReference>
<dbReference type="InterPro" id="IPR036388">
    <property type="entry name" value="WH-like_DNA-bd_sf"/>
</dbReference>
<evidence type="ECO:0000256" key="5">
    <source>
        <dbReference type="ARBA" id="ARBA00023163"/>
    </source>
</evidence>
<dbReference type="GO" id="GO:0003677">
    <property type="term" value="F:DNA binding"/>
    <property type="evidence" value="ECO:0007669"/>
    <property type="project" value="UniProtKB-KW"/>
</dbReference>
<evidence type="ECO:0000256" key="1">
    <source>
        <dbReference type="ARBA" id="ARBA00010641"/>
    </source>
</evidence>
<dbReference type="EMBL" id="JACJVO010000032">
    <property type="protein sequence ID" value="MBB6734211.1"/>
    <property type="molecule type" value="Genomic_DNA"/>
</dbReference>
<dbReference type="InterPro" id="IPR039425">
    <property type="entry name" value="RNA_pol_sigma-70-like"/>
</dbReference>
<dbReference type="InterPro" id="IPR013325">
    <property type="entry name" value="RNA_pol_sigma_r2"/>
</dbReference>
<keyword evidence="4 6" id="KW-0238">DNA-binding</keyword>
<evidence type="ECO:0000259" key="7">
    <source>
        <dbReference type="Pfam" id="PF04542"/>
    </source>
</evidence>
<evidence type="ECO:0000256" key="6">
    <source>
        <dbReference type="RuleBase" id="RU000716"/>
    </source>
</evidence>
<protein>
    <recommendedName>
        <fullName evidence="6">RNA polymerase sigma factor</fullName>
    </recommendedName>
</protein>
<dbReference type="Pfam" id="PF04542">
    <property type="entry name" value="Sigma70_r2"/>
    <property type="match status" value="1"/>
</dbReference>
<dbReference type="Gene3D" id="1.10.10.10">
    <property type="entry name" value="Winged helix-like DNA-binding domain superfamily/Winged helix DNA-binding domain"/>
    <property type="match status" value="1"/>
</dbReference>
<evidence type="ECO:0000313" key="8">
    <source>
        <dbReference type="EMBL" id="MBB6734211.1"/>
    </source>
</evidence>
<comment type="caution">
    <text evidence="8">The sequence shown here is derived from an EMBL/GenBank/DDBJ whole genome shotgun (WGS) entry which is preliminary data.</text>
</comment>
<dbReference type="Gene3D" id="1.10.1740.10">
    <property type="match status" value="1"/>
</dbReference>
<name>A0A7X0VXP9_9BACL</name>
<dbReference type="Proteomes" id="UP000564644">
    <property type="component" value="Unassembled WGS sequence"/>
</dbReference>
<dbReference type="PROSITE" id="PS01063">
    <property type="entry name" value="SIGMA70_ECF"/>
    <property type="match status" value="1"/>
</dbReference>
<gene>
    <name evidence="8" type="ORF">H7C18_25140</name>
</gene>
<dbReference type="SUPFAM" id="SSF88659">
    <property type="entry name" value="Sigma3 and sigma4 domains of RNA polymerase sigma factors"/>
    <property type="match status" value="1"/>
</dbReference>
<keyword evidence="3 6" id="KW-0731">Sigma factor</keyword>
<feature type="domain" description="RNA polymerase sigma-70 region 2" evidence="7">
    <location>
        <begin position="26"/>
        <end position="94"/>
    </location>
</feature>
<dbReference type="RefSeq" id="WP_185131855.1">
    <property type="nucleotide sequence ID" value="NZ_JACJVO010000032.1"/>
</dbReference>
<evidence type="ECO:0000256" key="4">
    <source>
        <dbReference type="ARBA" id="ARBA00023125"/>
    </source>
</evidence>
<dbReference type="SUPFAM" id="SSF88946">
    <property type="entry name" value="Sigma2 domain of RNA polymerase sigma factors"/>
    <property type="match status" value="1"/>
</dbReference>
<evidence type="ECO:0000256" key="2">
    <source>
        <dbReference type="ARBA" id="ARBA00023015"/>
    </source>
</evidence>
<organism evidence="8 9">
    <name type="scientific">Cohnella zeiphila</name>
    <dbReference type="NCBI Taxonomy" id="2761120"/>
    <lineage>
        <taxon>Bacteria</taxon>
        <taxon>Bacillati</taxon>
        <taxon>Bacillota</taxon>
        <taxon>Bacilli</taxon>
        <taxon>Bacillales</taxon>
        <taxon>Paenibacillaceae</taxon>
        <taxon>Cohnella</taxon>
    </lineage>
</organism>
<sequence>MDASQEEQRQLVERSRDGDREAFGELVGRHRLQAVQWARAIMKDAYWAEDVAQDALIRSYLQLEKLADPERFIPWLRTIVRNKALDVLRSGRRRGGLERSLAGAETAPDSDMPEIVALGKEWLESVTAMMDALPVRNRGIAEAFFFRRQTPEEIAETFGIAVGNVYNILSRSKLKLQEERFRRAAARNAQKSKATGREIRRVLPVPPCRSAYASLGHALHESFYGEYELCDVLGFTGQAFRIQTTADCGLSGSLIYDWGWALERSAAALGGKAMRIGRPGRAPTPDLLVQALDMIRQAIGQGTPPIVWNLNPAEFGLIYGYDDEPECFFYRDAAGRCSAIPYSKLGRTLDNPELFVGFIERPKRPAEPSLASALETIVRHARGREPAVPGYTAGLAAYAVWSEAFGRERAQPVGHAYQVALLTEAREQAVAFLCRWEKHPSVSADPETARLWREAADEYRTLLRTLGLLYPAFPYGMPGARLDIRERSVQLIAKAREAEERGIERLEQIFAGMAPRLDRFRSARTS</sequence>
<dbReference type="NCBIfam" id="TIGR02937">
    <property type="entry name" value="sigma70-ECF"/>
    <property type="match status" value="1"/>
</dbReference>
<dbReference type="GO" id="GO:0006352">
    <property type="term" value="P:DNA-templated transcription initiation"/>
    <property type="evidence" value="ECO:0007669"/>
    <property type="project" value="InterPro"/>
</dbReference>
<dbReference type="GO" id="GO:0016987">
    <property type="term" value="F:sigma factor activity"/>
    <property type="evidence" value="ECO:0007669"/>
    <property type="project" value="UniProtKB-KW"/>
</dbReference>
<dbReference type="PANTHER" id="PTHR43133">
    <property type="entry name" value="RNA POLYMERASE ECF-TYPE SIGMA FACTO"/>
    <property type="match status" value="1"/>
</dbReference>
<evidence type="ECO:0000256" key="3">
    <source>
        <dbReference type="ARBA" id="ARBA00023082"/>
    </source>
</evidence>
<keyword evidence="2 6" id="KW-0805">Transcription regulation</keyword>
<comment type="similarity">
    <text evidence="1 6">Belongs to the sigma-70 factor family. ECF subfamily.</text>
</comment>
<dbReference type="PANTHER" id="PTHR43133:SF51">
    <property type="entry name" value="RNA POLYMERASE SIGMA FACTOR"/>
    <property type="match status" value="1"/>
</dbReference>
<accession>A0A7X0VXP9</accession>
<keyword evidence="5 6" id="KW-0804">Transcription</keyword>
<evidence type="ECO:0000313" key="9">
    <source>
        <dbReference type="Proteomes" id="UP000564644"/>
    </source>
</evidence>
<dbReference type="InterPro" id="IPR014284">
    <property type="entry name" value="RNA_pol_sigma-70_dom"/>
</dbReference>
<keyword evidence="9" id="KW-1185">Reference proteome</keyword>
<dbReference type="InterPro" id="IPR000838">
    <property type="entry name" value="RNA_pol_sigma70_ECF_CS"/>
</dbReference>
<reference evidence="8 9" key="1">
    <citation type="submission" date="2020-08" db="EMBL/GenBank/DDBJ databases">
        <title>Cohnella phylogeny.</title>
        <authorList>
            <person name="Dunlap C."/>
        </authorList>
    </citation>
    <scope>NUCLEOTIDE SEQUENCE [LARGE SCALE GENOMIC DNA]</scope>
    <source>
        <strain evidence="8 9">CBP 2801</strain>
    </source>
</reference>
<dbReference type="InterPro" id="IPR007627">
    <property type="entry name" value="RNA_pol_sigma70_r2"/>
</dbReference>
<proteinExistence type="inferred from homology"/>